<dbReference type="InterPro" id="IPR013126">
    <property type="entry name" value="Hsp_70_fam"/>
</dbReference>
<keyword evidence="4" id="KW-0175">Coiled coil</keyword>
<dbReference type="PRINTS" id="PR00301">
    <property type="entry name" value="HEATSHOCK70"/>
</dbReference>
<feature type="coiled-coil region" evidence="4">
    <location>
        <begin position="657"/>
        <end position="684"/>
    </location>
</feature>
<dbReference type="InterPro" id="IPR018181">
    <property type="entry name" value="Heat_shock_70_CS"/>
</dbReference>
<evidence type="ECO:0000313" key="6">
    <source>
        <dbReference type="Proteomes" id="UP000324797"/>
    </source>
</evidence>
<evidence type="ECO:0000256" key="3">
    <source>
        <dbReference type="ARBA" id="ARBA00022840"/>
    </source>
</evidence>
<dbReference type="Gene3D" id="3.90.640.10">
    <property type="entry name" value="Actin, Chain A, domain 4"/>
    <property type="match status" value="1"/>
</dbReference>
<dbReference type="CDD" id="cd24029">
    <property type="entry name" value="ASKHA_NBD_HSP70_DnaK_HscA_HscC"/>
    <property type="match status" value="1"/>
</dbReference>
<dbReference type="InterPro" id="IPR029047">
    <property type="entry name" value="HSP70_peptide-bd_sf"/>
</dbReference>
<reference evidence="5 6" key="1">
    <citation type="submission" date="2019-08" db="EMBL/GenBank/DDBJ databases">
        <title>Bradyrhizobium hipponensis sp. nov., a rhizobium isolated from a Lupinus angustifolius root nodule in Tunisia.</title>
        <authorList>
            <person name="Off K."/>
            <person name="Rejili M."/>
            <person name="Mars M."/>
            <person name="Brachmann A."/>
            <person name="Marin M."/>
        </authorList>
    </citation>
    <scope>NUCLEOTIDE SEQUENCE [LARGE SCALE GENOMIC DNA]</scope>
    <source>
        <strain evidence="6">aSej3</strain>
    </source>
</reference>
<protein>
    <submittedName>
        <fullName evidence="5">Hsp70 family protein</fullName>
    </submittedName>
</protein>
<comment type="similarity">
    <text evidence="1">Belongs to the heat shock protein 70 family.</text>
</comment>
<dbReference type="PROSITE" id="PS01036">
    <property type="entry name" value="HSP70_3"/>
    <property type="match status" value="1"/>
</dbReference>
<dbReference type="PROSITE" id="PS00297">
    <property type="entry name" value="HSP70_1"/>
    <property type="match status" value="1"/>
</dbReference>
<evidence type="ECO:0000313" key="5">
    <source>
        <dbReference type="EMBL" id="TYO61481.1"/>
    </source>
</evidence>
<dbReference type="EMBL" id="VSTH01000178">
    <property type="protein sequence ID" value="TYO61481.1"/>
    <property type="molecule type" value="Genomic_DNA"/>
</dbReference>
<proteinExistence type="inferred from homology"/>
<dbReference type="Gene3D" id="3.30.420.40">
    <property type="match status" value="2"/>
</dbReference>
<dbReference type="RefSeq" id="WP_148744983.1">
    <property type="nucleotide sequence ID" value="NZ_VSTH01000178.1"/>
</dbReference>
<keyword evidence="3" id="KW-0067">ATP-binding</keyword>
<dbReference type="SUPFAM" id="SSF53067">
    <property type="entry name" value="Actin-like ATPase domain"/>
    <property type="match status" value="2"/>
</dbReference>
<dbReference type="Pfam" id="PF00012">
    <property type="entry name" value="HSP70"/>
    <property type="match status" value="1"/>
</dbReference>
<dbReference type="GO" id="GO:0005524">
    <property type="term" value="F:ATP binding"/>
    <property type="evidence" value="ECO:0007669"/>
    <property type="project" value="UniProtKB-KW"/>
</dbReference>
<dbReference type="InterPro" id="IPR043129">
    <property type="entry name" value="ATPase_NBD"/>
</dbReference>
<dbReference type="PANTHER" id="PTHR19375">
    <property type="entry name" value="HEAT SHOCK PROTEIN 70KDA"/>
    <property type="match status" value="1"/>
</dbReference>
<dbReference type="GO" id="GO:0140662">
    <property type="term" value="F:ATP-dependent protein folding chaperone"/>
    <property type="evidence" value="ECO:0007669"/>
    <property type="project" value="InterPro"/>
</dbReference>
<organism evidence="5 6">
    <name type="scientific">Bradyrhizobium hipponense</name>
    <dbReference type="NCBI Taxonomy" id="2605638"/>
    <lineage>
        <taxon>Bacteria</taxon>
        <taxon>Pseudomonadati</taxon>
        <taxon>Pseudomonadota</taxon>
        <taxon>Alphaproteobacteria</taxon>
        <taxon>Hyphomicrobiales</taxon>
        <taxon>Nitrobacteraceae</taxon>
        <taxon>Bradyrhizobium</taxon>
    </lineage>
</organism>
<dbReference type="Proteomes" id="UP000324797">
    <property type="component" value="Unassembled WGS sequence"/>
</dbReference>
<comment type="caution">
    <text evidence="5">The sequence shown here is derived from an EMBL/GenBank/DDBJ whole genome shotgun (WGS) entry which is preliminary data.</text>
</comment>
<evidence type="ECO:0000256" key="2">
    <source>
        <dbReference type="ARBA" id="ARBA00022741"/>
    </source>
</evidence>
<dbReference type="AlphaFoldDB" id="A0A5S4YAN2"/>
<evidence type="ECO:0000256" key="1">
    <source>
        <dbReference type="ARBA" id="ARBA00007381"/>
    </source>
</evidence>
<gene>
    <name evidence="5" type="ORF">FXV83_38010</name>
</gene>
<keyword evidence="6" id="KW-1185">Reference proteome</keyword>
<keyword evidence="2" id="KW-0547">Nucleotide-binding</keyword>
<accession>A0A5S4YAN2</accession>
<evidence type="ECO:0000256" key="4">
    <source>
        <dbReference type="SAM" id="Coils"/>
    </source>
</evidence>
<dbReference type="Gene3D" id="2.60.34.10">
    <property type="entry name" value="Substrate Binding Domain Of DNAk, Chain A, domain 1"/>
    <property type="match status" value="1"/>
</dbReference>
<sequence>MYLGIDLGTSNSAIVGNDGRELRLYKTVDGADVLPSAIMIDRRGGMFIGLRAYEQDAFAPENVGKKFKRLMGTSSPIEFKSAGRTMSAEDASAEVLKTLLAQAKLAIGEFDLEGTVITIPAAFNQMQCEATMRAAEAAGIGRVGLVQEPIAAAMASIADRQRRNSALKDGQFLVYDLGGGTFDVAIVQSVGGTINVVGHGGINMLGGTDFDRRVVNGIVRPWLMEQFDLPEDLQKDPTYQRVLRIAGSYAEKAKIELSARLSTRISADESQISARDRAGKEIYLDIPFDRPQLEELVFDQVERSIDACRKLLKENGYQPGDIDRIVFIGGPTRMPIVRSRVPEQLGIQGDLDSDPMTSVAFGAAIFAESRDWSGAAVTAKPTRATVSAGGAIKIEYGYPERTSDARIRIRIRPQPEAQGKGYRLQIDSDMGWTSGQLPLDDTNSVNDVPVGRRGDNHYRVMVFDQSGNAIPDAETRIVVKRTDASSAGTPITHTIAVTVVANEGGISKNVLNALVEKGQSIPANGIENYRAAKDLKGGDADGLDVEVYQMEPGVTDPALNLHVGSFRLEGAELDQGDIIRRGDLIRIHWNLDENGILNCALEVPSIGRKFDTGKMFTVQGAKKNFEGQEGEDLANSVLDTTTNELEELQRTIGTRSSAEADELNRRLEEQRANLKTSFEADTRRSIVEEGRAIRQEISRIKNRPENVGSVLTAEVDGLVQAYNATVRAHAPRSTNDRFDALLEQVHEALQHGRPDDARRSYSEMIAIFLDGAKEQPGFHVDMFLSFTRERHLATDKALHDRLIAEGEACIDRNDLSGLRRVIGQILDNQYPTSAKKAASAALAGLMK</sequence>
<name>A0A5S4YAN2_9BRAD</name>